<dbReference type="Pfam" id="PF09723">
    <property type="entry name" value="Zn_ribbon_8"/>
    <property type="match status" value="1"/>
</dbReference>
<dbReference type="PANTHER" id="PTHR34404">
    <property type="entry name" value="REGULATORY PROTEIN, FMDB FAMILY"/>
    <property type="match status" value="1"/>
</dbReference>
<dbReference type="InterPro" id="IPR013429">
    <property type="entry name" value="Regulatory_FmdB_Zinc_ribbon"/>
</dbReference>
<dbReference type="EMBL" id="LNYR01000012">
    <property type="protein sequence ID" value="KTD50835.1"/>
    <property type="molecule type" value="Genomic_DNA"/>
</dbReference>
<dbReference type="Proteomes" id="UP000054639">
    <property type="component" value="Unassembled WGS sequence"/>
</dbReference>
<evidence type="ECO:0000256" key="1">
    <source>
        <dbReference type="SAM" id="MobiDB-lite"/>
    </source>
</evidence>
<dbReference type="STRING" id="45072.Lqua_1062"/>
<sequence>MPIYEYQCTSCHHHFDLMQKYTDEPVTQCPKCFENTVVKLISAAGFQLKGTGWYATDFKDKGSAPKTSSESKKDAASPTADAASKDTSAKTADSSKSTKGDSE</sequence>
<dbReference type="SMART" id="SM00834">
    <property type="entry name" value="CxxC_CXXC_SSSS"/>
    <property type="match status" value="1"/>
</dbReference>
<proteinExistence type="predicted"/>
<feature type="compositionally biased region" description="Basic and acidic residues" evidence="1">
    <location>
        <begin position="57"/>
        <end position="75"/>
    </location>
</feature>
<dbReference type="OrthoDB" id="9813321at2"/>
<feature type="region of interest" description="Disordered" evidence="1">
    <location>
        <begin position="57"/>
        <end position="103"/>
    </location>
</feature>
<dbReference type="Proteomes" id="UP000254230">
    <property type="component" value="Unassembled WGS sequence"/>
</dbReference>
<evidence type="ECO:0000313" key="5">
    <source>
        <dbReference type="Proteomes" id="UP000054639"/>
    </source>
</evidence>
<protein>
    <submittedName>
        <fullName evidence="4">Type I antifreeze protein</fullName>
    </submittedName>
    <submittedName>
        <fullName evidence="3">Zinc ribbon domain protein</fullName>
    </submittedName>
</protein>
<evidence type="ECO:0000313" key="3">
    <source>
        <dbReference type="EMBL" id="KTD50835.1"/>
    </source>
</evidence>
<evidence type="ECO:0000313" key="4">
    <source>
        <dbReference type="EMBL" id="STY17919.1"/>
    </source>
</evidence>
<dbReference type="AlphaFoldDB" id="A0A378KUP6"/>
<dbReference type="NCBIfam" id="TIGR02605">
    <property type="entry name" value="CxxC_CxxC_SSSS"/>
    <property type="match status" value="1"/>
</dbReference>
<evidence type="ECO:0000313" key="6">
    <source>
        <dbReference type="Proteomes" id="UP000254230"/>
    </source>
</evidence>
<reference evidence="4 6" key="2">
    <citation type="submission" date="2018-06" db="EMBL/GenBank/DDBJ databases">
        <authorList>
            <consortium name="Pathogen Informatics"/>
            <person name="Doyle S."/>
        </authorList>
    </citation>
    <scope>NUCLEOTIDE SEQUENCE [LARGE SCALE GENOMIC DNA]</scope>
    <source>
        <strain evidence="4 6">NCTC12376</strain>
    </source>
</reference>
<feature type="domain" description="Putative regulatory protein FmdB zinc ribbon" evidence="2">
    <location>
        <begin position="1"/>
        <end position="42"/>
    </location>
</feature>
<gene>
    <name evidence="3" type="ORF">Lqua_1062</name>
    <name evidence="4" type="ORF">NCTC12376_01734</name>
</gene>
<reference evidence="3 5" key="1">
    <citation type="submission" date="2015-11" db="EMBL/GenBank/DDBJ databases">
        <title>Genomic analysis of 38 Legionella species identifies large and diverse effector repertoires.</title>
        <authorList>
            <person name="Burstein D."/>
            <person name="Amaro F."/>
            <person name="Zusman T."/>
            <person name="Lifshitz Z."/>
            <person name="Cohen O."/>
            <person name="Gilbert J.A."/>
            <person name="Pupko T."/>
            <person name="Shuman H.A."/>
            <person name="Segal G."/>
        </authorList>
    </citation>
    <scope>NUCLEOTIDE SEQUENCE [LARGE SCALE GENOMIC DNA]</scope>
    <source>
        <strain evidence="3 5">ATCC 49507</strain>
    </source>
</reference>
<accession>A0A378KUP6</accession>
<evidence type="ECO:0000259" key="2">
    <source>
        <dbReference type="SMART" id="SM00834"/>
    </source>
</evidence>
<name>A0A378KUP6_9GAMM</name>
<keyword evidence="5" id="KW-1185">Reference proteome</keyword>
<dbReference type="EMBL" id="UGOW01000001">
    <property type="protein sequence ID" value="STY17919.1"/>
    <property type="molecule type" value="Genomic_DNA"/>
</dbReference>
<organism evidence="4 6">
    <name type="scientific">Legionella quateirensis</name>
    <dbReference type="NCBI Taxonomy" id="45072"/>
    <lineage>
        <taxon>Bacteria</taxon>
        <taxon>Pseudomonadati</taxon>
        <taxon>Pseudomonadota</taxon>
        <taxon>Gammaproteobacteria</taxon>
        <taxon>Legionellales</taxon>
        <taxon>Legionellaceae</taxon>
        <taxon>Legionella</taxon>
    </lineage>
</organism>
<dbReference type="PANTHER" id="PTHR34404:SF2">
    <property type="entry name" value="CONSERVED SERINE RICH PROTEIN"/>
    <property type="match status" value="1"/>
</dbReference>
<dbReference type="RefSeq" id="WP_058473258.1">
    <property type="nucleotide sequence ID" value="NZ_CAAAIL010000004.1"/>
</dbReference>